<gene>
    <name evidence="1" type="ORF">BDD43_4982</name>
</gene>
<evidence type="ECO:0000313" key="1">
    <source>
        <dbReference type="EMBL" id="RKR84731.1"/>
    </source>
</evidence>
<accession>A0A495J7L8</accession>
<dbReference type="Proteomes" id="UP000268007">
    <property type="component" value="Unassembled WGS sequence"/>
</dbReference>
<sequence>MSGFEINIQVYNMPLSVIVTPIDSKFCRFKVETVRGKAQPMILTYRPDCSWIVEQASMKFFTLAYVGKLGALIKNKKPEWFLMNKLKEDLP</sequence>
<evidence type="ECO:0000313" key="2">
    <source>
        <dbReference type="Proteomes" id="UP000268007"/>
    </source>
</evidence>
<protein>
    <submittedName>
        <fullName evidence="1">Uncharacterized protein</fullName>
    </submittedName>
</protein>
<proteinExistence type="predicted"/>
<dbReference type="EMBL" id="RBKU01000001">
    <property type="protein sequence ID" value="RKR84731.1"/>
    <property type="molecule type" value="Genomic_DNA"/>
</dbReference>
<comment type="caution">
    <text evidence="1">The sequence shown here is derived from an EMBL/GenBank/DDBJ whole genome shotgun (WGS) entry which is preliminary data.</text>
</comment>
<keyword evidence="2" id="KW-1185">Reference proteome</keyword>
<reference evidence="1 2" key="1">
    <citation type="submission" date="2018-10" db="EMBL/GenBank/DDBJ databases">
        <title>Genomic Encyclopedia of Archaeal and Bacterial Type Strains, Phase II (KMG-II): from individual species to whole genera.</title>
        <authorList>
            <person name="Goeker M."/>
        </authorList>
    </citation>
    <scope>NUCLEOTIDE SEQUENCE [LARGE SCALE GENOMIC DNA]</scope>
    <source>
        <strain evidence="1 2">DSM 18602</strain>
    </source>
</reference>
<dbReference type="RefSeq" id="WP_121200555.1">
    <property type="nucleotide sequence ID" value="NZ_RBKU01000001.1"/>
</dbReference>
<name>A0A495J7L8_9SPHI</name>
<dbReference type="OrthoDB" id="9788959at2"/>
<organism evidence="1 2">
    <name type="scientific">Mucilaginibacter gracilis</name>
    <dbReference type="NCBI Taxonomy" id="423350"/>
    <lineage>
        <taxon>Bacteria</taxon>
        <taxon>Pseudomonadati</taxon>
        <taxon>Bacteroidota</taxon>
        <taxon>Sphingobacteriia</taxon>
        <taxon>Sphingobacteriales</taxon>
        <taxon>Sphingobacteriaceae</taxon>
        <taxon>Mucilaginibacter</taxon>
    </lineage>
</organism>
<dbReference type="AlphaFoldDB" id="A0A495J7L8"/>